<proteinExistence type="predicted"/>
<dbReference type="Proteomes" id="UP001352852">
    <property type="component" value="Unassembled WGS sequence"/>
</dbReference>
<evidence type="ECO:0000313" key="2">
    <source>
        <dbReference type="Proteomes" id="UP001352852"/>
    </source>
</evidence>
<name>A0ABU7CW50_9TELE</name>
<gene>
    <name evidence="1" type="ORF">CHARACLAT_028831</name>
</gene>
<dbReference type="InterPro" id="IPR004244">
    <property type="entry name" value="Transposase_22"/>
</dbReference>
<reference evidence="1 2" key="1">
    <citation type="submission" date="2021-06" db="EMBL/GenBank/DDBJ databases">
        <authorList>
            <person name="Palmer J.M."/>
        </authorList>
    </citation>
    <scope>NUCLEOTIDE SEQUENCE [LARGE SCALE GENOMIC DNA]</scope>
    <source>
        <strain evidence="1 2">CL_MEX2019</strain>
        <tissue evidence="1">Muscle</tissue>
    </source>
</reference>
<dbReference type="Gene3D" id="3.30.70.1820">
    <property type="entry name" value="L1 transposable element, RRM domain"/>
    <property type="match status" value="1"/>
</dbReference>
<organism evidence="1 2">
    <name type="scientific">Characodon lateralis</name>
    <dbReference type="NCBI Taxonomy" id="208331"/>
    <lineage>
        <taxon>Eukaryota</taxon>
        <taxon>Metazoa</taxon>
        <taxon>Chordata</taxon>
        <taxon>Craniata</taxon>
        <taxon>Vertebrata</taxon>
        <taxon>Euteleostomi</taxon>
        <taxon>Actinopterygii</taxon>
        <taxon>Neopterygii</taxon>
        <taxon>Teleostei</taxon>
        <taxon>Neoteleostei</taxon>
        <taxon>Acanthomorphata</taxon>
        <taxon>Ovalentaria</taxon>
        <taxon>Atherinomorphae</taxon>
        <taxon>Cyprinodontiformes</taxon>
        <taxon>Goodeidae</taxon>
        <taxon>Characodon</taxon>
    </lineage>
</organism>
<keyword evidence="2" id="KW-1185">Reference proteome</keyword>
<accession>A0ABU7CW50</accession>
<evidence type="ECO:0000313" key="1">
    <source>
        <dbReference type="EMBL" id="MED6265768.1"/>
    </source>
</evidence>
<dbReference type="PANTHER" id="PTHR11505">
    <property type="entry name" value="L1 TRANSPOSABLE ELEMENT-RELATED"/>
    <property type="match status" value="1"/>
</dbReference>
<protein>
    <submittedName>
        <fullName evidence="1">Uncharacterized protein</fullName>
    </submittedName>
</protein>
<sequence>MANAMTALEGKVSEVKQDILNQAAHMEKTEVESTLEKTVTSLESAIKKFILLEAKADDLENRGRRKNLRIFGIREGAEGKQPLFDFINNMLLKWLGLTSDKSFTLKRVHRTLSSSKP</sequence>
<dbReference type="EMBL" id="JAHUTJ010003922">
    <property type="protein sequence ID" value="MED6265768.1"/>
    <property type="molecule type" value="Genomic_DNA"/>
</dbReference>
<comment type="caution">
    <text evidence="1">The sequence shown here is derived from an EMBL/GenBank/DDBJ whole genome shotgun (WGS) entry which is preliminary data.</text>
</comment>